<dbReference type="Proteomes" id="UP000272015">
    <property type="component" value="Unassembled WGS sequence"/>
</dbReference>
<protein>
    <submittedName>
        <fullName evidence="1">Uncharacterized protein</fullName>
    </submittedName>
</protein>
<organism evidence="1 2">
    <name type="scientific">Cryobacterium melibiosiphilum</name>
    <dbReference type="NCBI Taxonomy" id="995039"/>
    <lineage>
        <taxon>Bacteria</taxon>
        <taxon>Bacillati</taxon>
        <taxon>Actinomycetota</taxon>
        <taxon>Actinomycetes</taxon>
        <taxon>Micrococcales</taxon>
        <taxon>Microbacteriaceae</taxon>
        <taxon>Cryobacterium</taxon>
    </lineage>
</organism>
<reference evidence="1 2" key="1">
    <citation type="submission" date="2018-09" db="EMBL/GenBank/DDBJ databases">
        <title>Novel species of Cryobacterium.</title>
        <authorList>
            <person name="Liu Q."/>
            <person name="Xin Y.-H."/>
        </authorList>
    </citation>
    <scope>NUCLEOTIDE SEQUENCE [LARGE SCALE GENOMIC DNA]</scope>
    <source>
        <strain evidence="1 2">Hh39</strain>
    </source>
</reference>
<dbReference type="EMBL" id="QZVS01000066">
    <property type="protein sequence ID" value="RJT89967.1"/>
    <property type="molecule type" value="Genomic_DNA"/>
</dbReference>
<accession>A0A3A5MIH1</accession>
<evidence type="ECO:0000313" key="2">
    <source>
        <dbReference type="Proteomes" id="UP000272015"/>
    </source>
</evidence>
<sequence length="120" mass="13604">MVDTGDVVPQKVARRLAEEVKKLDLPRADKRLPPFVNMLRDVDKENFLEIGHHILSQQVHVTHSSVTSFVSPGKDNFQTKYDQDYGCQCQAAYVVAASCMFVRWVVARPTNDTALCARWP</sequence>
<proteinExistence type="predicted"/>
<name>A0A3A5MIH1_9MICO</name>
<dbReference type="AlphaFoldDB" id="A0A3A5MIH1"/>
<evidence type="ECO:0000313" key="1">
    <source>
        <dbReference type="EMBL" id="RJT89967.1"/>
    </source>
</evidence>
<comment type="caution">
    <text evidence="1">The sequence shown here is derived from an EMBL/GenBank/DDBJ whole genome shotgun (WGS) entry which is preliminary data.</text>
</comment>
<keyword evidence="2" id="KW-1185">Reference proteome</keyword>
<gene>
    <name evidence="1" type="ORF">D6T64_05220</name>
</gene>